<dbReference type="AlphaFoldDB" id="A0A286UCH7"/>
<reference evidence="1 2" key="1">
    <citation type="journal article" date="2017" name="Mol. Ecol.">
        <title>Comparative and population genomic landscape of Phellinus noxius: A hypervariable fungus causing root rot in trees.</title>
        <authorList>
            <person name="Chung C.L."/>
            <person name="Lee T.J."/>
            <person name="Akiba M."/>
            <person name="Lee H.H."/>
            <person name="Kuo T.H."/>
            <person name="Liu D."/>
            <person name="Ke H.M."/>
            <person name="Yokoi T."/>
            <person name="Roa M.B."/>
            <person name="Lu M.J."/>
            <person name="Chang Y.Y."/>
            <person name="Ann P.J."/>
            <person name="Tsai J.N."/>
            <person name="Chen C.Y."/>
            <person name="Tzean S.S."/>
            <person name="Ota Y."/>
            <person name="Hattori T."/>
            <person name="Sahashi N."/>
            <person name="Liou R.F."/>
            <person name="Kikuchi T."/>
            <person name="Tsai I.J."/>
        </authorList>
    </citation>
    <scope>NUCLEOTIDE SEQUENCE [LARGE SCALE GENOMIC DNA]</scope>
    <source>
        <strain evidence="1 2">FFPRI411160</strain>
    </source>
</reference>
<name>A0A286UCH7_9AGAM</name>
<dbReference type="EMBL" id="NBII01000007">
    <property type="protein sequence ID" value="PAV17258.1"/>
    <property type="molecule type" value="Genomic_DNA"/>
</dbReference>
<accession>A0A286UCH7</accession>
<comment type="caution">
    <text evidence="1">The sequence shown here is derived from an EMBL/GenBank/DDBJ whole genome shotgun (WGS) entry which is preliminary data.</text>
</comment>
<organism evidence="1 2">
    <name type="scientific">Pyrrhoderma noxium</name>
    <dbReference type="NCBI Taxonomy" id="2282107"/>
    <lineage>
        <taxon>Eukaryota</taxon>
        <taxon>Fungi</taxon>
        <taxon>Dikarya</taxon>
        <taxon>Basidiomycota</taxon>
        <taxon>Agaricomycotina</taxon>
        <taxon>Agaricomycetes</taxon>
        <taxon>Hymenochaetales</taxon>
        <taxon>Hymenochaetaceae</taxon>
        <taxon>Pyrrhoderma</taxon>
    </lineage>
</organism>
<keyword evidence="2" id="KW-1185">Reference proteome</keyword>
<sequence>MILDEVDIPHCIQPHTKIQRRSKSPHKFHLITPQIPSLYQWSRVGQFPGDFVYGLCSRGTQTLNPQIKECRSAFTVLTKAIVN</sequence>
<protein>
    <submittedName>
        <fullName evidence="1">Uncharacterized protein</fullName>
    </submittedName>
</protein>
<evidence type="ECO:0000313" key="1">
    <source>
        <dbReference type="EMBL" id="PAV17258.1"/>
    </source>
</evidence>
<dbReference type="Proteomes" id="UP000217199">
    <property type="component" value="Unassembled WGS sequence"/>
</dbReference>
<gene>
    <name evidence="1" type="ORF">PNOK_0732200</name>
</gene>
<dbReference type="InParanoid" id="A0A286UCH7"/>
<proteinExistence type="predicted"/>
<evidence type="ECO:0000313" key="2">
    <source>
        <dbReference type="Proteomes" id="UP000217199"/>
    </source>
</evidence>